<proteinExistence type="predicted"/>
<accession>A0A0F9IE50</accession>
<comment type="caution">
    <text evidence="1">The sequence shown here is derived from an EMBL/GenBank/DDBJ whole genome shotgun (WGS) entry which is preliminary data.</text>
</comment>
<evidence type="ECO:0000313" key="1">
    <source>
        <dbReference type="EMBL" id="KKM17984.1"/>
    </source>
</evidence>
<gene>
    <name evidence="1" type="ORF">LCGC14_1670270</name>
</gene>
<dbReference type="EMBL" id="LAZR01014328">
    <property type="protein sequence ID" value="KKM17984.1"/>
    <property type="molecule type" value="Genomic_DNA"/>
</dbReference>
<protein>
    <submittedName>
        <fullName evidence="1">Uncharacterized protein</fullName>
    </submittedName>
</protein>
<organism evidence="1">
    <name type="scientific">marine sediment metagenome</name>
    <dbReference type="NCBI Taxonomy" id="412755"/>
    <lineage>
        <taxon>unclassified sequences</taxon>
        <taxon>metagenomes</taxon>
        <taxon>ecological metagenomes</taxon>
    </lineage>
</organism>
<reference evidence="1" key="1">
    <citation type="journal article" date="2015" name="Nature">
        <title>Complex archaea that bridge the gap between prokaryotes and eukaryotes.</title>
        <authorList>
            <person name="Spang A."/>
            <person name="Saw J.H."/>
            <person name="Jorgensen S.L."/>
            <person name="Zaremba-Niedzwiedzka K."/>
            <person name="Martijn J."/>
            <person name="Lind A.E."/>
            <person name="van Eijk R."/>
            <person name="Schleper C."/>
            <person name="Guy L."/>
            <person name="Ettema T.J."/>
        </authorList>
    </citation>
    <scope>NUCLEOTIDE SEQUENCE</scope>
</reference>
<name>A0A0F9IE50_9ZZZZ</name>
<sequence>MTEAEQLANARVAVMSEYLLRLIAWRKRKRTPRNASETGQRVCECGCGKRFKPYRANQRFASPECRRKAWQKSREGSHID</sequence>
<dbReference type="AlphaFoldDB" id="A0A0F9IE50"/>